<dbReference type="SUPFAM" id="SSF53649">
    <property type="entry name" value="Alkaline phosphatase-like"/>
    <property type="match status" value="1"/>
</dbReference>
<protein>
    <recommendedName>
        <fullName evidence="2">Sulfatase N-terminal domain-containing protein</fullName>
    </recommendedName>
</protein>
<dbReference type="PANTHER" id="PTHR43751:SF3">
    <property type="entry name" value="SULFATASE N-TERMINAL DOMAIN-CONTAINING PROTEIN"/>
    <property type="match status" value="1"/>
</dbReference>
<feature type="modified residue" description="3-oxoalanine (Ser)" evidence="1">
    <location>
        <position position="47"/>
    </location>
</feature>
<feature type="domain" description="Sulfatase N-terminal" evidence="2">
    <location>
        <begin position="3"/>
        <end position="331"/>
    </location>
</feature>
<evidence type="ECO:0000256" key="1">
    <source>
        <dbReference type="PIRSR" id="PIRSR600917-52"/>
    </source>
</evidence>
<keyword evidence="4" id="KW-1185">Reference proteome</keyword>
<comment type="caution">
    <text evidence="3">The sequence shown here is derived from an EMBL/GenBank/DDBJ whole genome shotgun (WGS) entry which is preliminary data.</text>
</comment>
<dbReference type="OrthoDB" id="3164at2157"/>
<gene>
    <name evidence="3" type="ORF">DP106_13450</name>
</gene>
<sequence>MKKNCVFLTIDSLRADHATELYGLMPEVNEYANDGVRLTHAYSNGYSTPVSFPTILTGTYANHYGGYGYMSDERPFLASKFNAAGYETAGFHTNPHLRDDKNYDVGFEKYNDVDDEAGELSRVRYLITQNLDSDSTLYKYLKRAYHFLRTTSGSTDYTEAPKLNQKALRWLDEEYDDDSPFFLWTHYMDVHYPFYPPDKFLDQVTDRSISTNRAISVNGKMHEEDEELSEADAADLQSLYRGDIRYLDHHIGEFIDALKKRGLFKDTIFIITSDHGELFGEHDLFGHPPSGYEESFHVPLFCFGSGIPEGTRVNELASLVDLPPTIAELFNLDNDSRWEGTSLVPDLHQQPRDESRTMFLGDKNVLTYQTEEWRLVWWRTKENPQQADKEWELFQLPECERVPLTEQEEIVNRFREELHTYIDRIEDENELAEPTVDDATEDRLEALGYN</sequence>
<dbReference type="Proteomes" id="UP000281564">
    <property type="component" value="Unassembled WGS sequence"/>
</dbReference>
<dbReference type="InterPro" id="IPR052701">
    <property type="entry name" value="GAG_Ulvan_Degrading_Sulfatases"/>
</dbReference>
<dbReference type="AlphaFoldDB" id="A0A3A6Q2C6"/>
<dbReference type="Pfam" id="PF00884">
    <property type="entry name" value="Sulfatase"/>
    <property type="match status" value="1"/>
</dbReference>
<name>A0A3A6Q2C6_9EURY</name>
<dbReference type="InterPro" id="IPR017850">
    <property type="entry name" value="Alkaline_phosphatase_core_sf"/>
</dbReference>
<evidence type="ECO:0000313" key="4">
    <source>
        <dbReference type="Proteomes" id="UP000281564"/>
    </source>
</evidence>
<accession>A0A3A6Q2C6</accession>
<evidence type="ECO:0000313" key="3">
    <source>
        <dbReference type="EMBL" id="RJX47959.1"/>
    </source>
</evidence>
<dbReference type="RefSeq" id="WP_120086120.1">
    <property type="nucleotide sequence ID" value="NZ_QMDW01000028.1"/>
</dbReference>
<comment type="PTM">
    <text evidence="1">The conversion to 3-oxoalanine (also known as C-formylglycine, FGly), of a serine or cysteine residue in prokaryotes and of a cysteine residue in eukaryotes, is critical for catalytic activity.</text>
</comment>
<organism evidence="3 4">
    <name type="scientific">Halonotius pteroides</name>
    <dbReference type="NCBI Taxonomy" id="268735"/>
    <lineage>
        <taxon>Archaea</taxon>
        <taxon>Methanobacteriati</taxon>
        <taxon>Methanobacteriota</taxon>
        <taxon>Stenosarchaea group</taxon>
        <taxon>Halobacteria</taxon>
        <taxon>Halobacteriales</taxon>
        <taxon>Haloferacaceae</taxon>
        <taxon>Halonotius</taxon>
    </lineage>
</organism>
<proteinExistence type="predicted"/>
<reference evidence="3 4" key="1">
    <citation type="submission" date="2018-06" db="EMBL/GenBank/DDBJ databases">
        <title>Halonotius sp. F13-13 a new haloarchaeeon isolated from a solar saltern from Isla Cristina, Huelva, Spain.</title>
        <authorList>
            <person name="Duran-Viseras A."/>
            <person name="Sanchez-Porro C."/>
            <person name="Ventosa A."/>
        </authorList>
    </citation>
    <scope>NUCLEOTIDE SEQUENCE [LARGE SCALE GENOMIC DNA]</scope>
    <source>
        <strain evidence="3 4">CECT 7525</strain>
    </source>
</reference>
<dbReference type="InterPro" id="IPR000917">
    <property type="entry name" value="Sulfatase_N"/>
</dbReference>
<dbReference type="Gene3D" id="3.40.720.10">
    <property type="entry name" value="Alkaline Phosphatase, subunit A"/>
    <property type="match status" value="1"/>
</dbReference>
<evidence type="ECO:0000259" key="2">
    <source>
        <dbReference type="Pfam" id="PF00884"/>
    </source>
</evidence>
<dbReference type="PANTHER" id="PTHR43751">
    <property type="entry name" value="SULFATASE"/>
    <property type="match status" value="1"/>
</dbReference>
<dbReference type="EMBL" id="QMDW01000028">
    <property type="protein sequence ID" value="RJX47959.1"/>
    <property type="molecule type" value="Genomic_DNA"/>
</dbReference>
<dbReference type="CDD" id="cd16148">
    <property type="entry name" value="sulfatase_like"/>
    <property type="match status" value="1"/>
</dbReference>